<keyword evidence="3 6" id="KW-0560">Oxidoreductase</keyword>
<reference evidence="9 10" key="1">
    <citation type="journal article" date="2015" name="Nature">
        <title>rRNA introns, odd ribosomes, and small enigmatic genomes across a large radiation of phyla.</title>
        <authorList>
            <person name="Brown C.T."/>
            <person name="Hug L.A."/>
            <person name="Thomas B.C."/>
            <person name="Sharon I."/>
            <person name="Castelle C.J."/>
            <person name="Singh A."/>
            <person name="Wilkins M.J."/>
            <person name="Williams K.H."/>
            <person name="Banfield J.F."/>
        </authorList>
    </citation>
    <scope>NUCLEOTIDE SEQUENCE [LARGE SCALE GENOMIC DNA]</scope>
</reference>
<keyword evidence="4" id="KW-1015">Disulfide bond</keyword>
<dbReference type="Pfam" id="PF07992">
    <property type="entry name" value="Pyr_redox_2"/>
    <property type="match status" value="1"/>
</dbReference>
<dbReference type="GO" id="GO:0019430">
    <property type="term" value="P:removal of superoxide radicals"/>
    <property type="evidence" value="ECO:0007669"/>
    <property type="project" value="UniProtKB-UniRule"/>
</dbReference>
<dbReference type="EC" id="1.8.1.9" evidence="6"/>
<keyword evidence="1 6" id="KW-0285">Flavoprotein</keyword>
<dbReference type="InterPro" id="IPR036188">
    <property type="entry name" value="FAD/NAD-bd_sf"/>
</dbReference>
<dbReference type="InterPro" id="IPR005982">
    <property type="entry name" value="Thioredox_Rdtase"/>
</dbReference>
<dbReference type="PRINTS" id="PR00469">
    <property type="entry name" value="PNDRDTASEII"/>
</dbReference>
<evidence type="ECO:0000256" key="3">
    <source>
        <dbReference type="ARBA" id="ARBA00023002"/>
    </source>
</evidence>
<keyword evidence="2 6" id="KW-0274">FAD</keyword>
<dbReference type="InterPro" id="IPR050097">
    <property type="entry name" value="Ferredoxin-NADP_redctase_2"/>
</dbReference>
<evidence type="ECO:0000256" key="4">
    <source>
        <dbReference type="ARBA" id="ARBA00023157"/>
    </source>
</evidence>
<evidence type="ECO:0000256" key="5">
    <source>
        <dbReference type="ARBA" id="ARBA00023284"/>
    </source>
</evidence>
<evidence type="ECO:0000259" key="8">
    <source>
        <dbReference type="Pfam" id="PF07992"/>
    </source>
</evidence>
<keyword evidence="5 6" id="KW-0676">Redox-active center</keyword>
<dbReference type="PRINTS" id="PR00368">
    <property type="entry name" value="FADPNR"/>
</dbReference>
<dbReference type="SUPFAM" id="SSF51905">
    <property type="entry name" value="FAD/NAD(P)-binding domain"/>
    <property type="match status" value="1"/>
</dbReference>
<evidence type="ECO:0000256" key="7">
    <source>
        <dbReference type="RuleBase" id="RU003881"/>
    </source>
</evidence>
<evidence type="ECO:0000313" key="9">
    <source>
        <dbReference type="EMBL" id="KKR01064.1"/>
    </source>
</evidence>
<comment type="cofactor">
    <cofactor evidence="7">
        <name>FAD</name>
        <dbReference type="ChEBI" id="CHEBI:57692"/>
    </cofactor>
    <text evidence="7">Binds 1 FAD per subunit.</text>
</comment>
<comment type="catalytic activity">
    <reaction evidence="6">
        <text>[thioredoxin]-dithiol + NADP(+) = [thioredoxin]-disulfide + NADPH + H(+)</text>
        <dbReference type="Rhea" id="RHEA:20345"/>
        <dbReference type="Rhea" id="RHEA-COMP:10698"/>
        <dbReference type="Rhea" id="RHEA-COMP:10700"/>
        <dbReference type="ChEBI" id="CHEBI:15378"/>
        <dbReference type="ChEBI" id="CHEBI:29950"/>
        <dbReference type="ChEBI" id="CHEBI:50058"/>
        <dbReference type="ChEBI" id="CHEBI:57783"/>
        <dbReference type="ChEBI" id="CHEBI:58349"/>
        <dbReference type="EC" id="1.8.1.9"/>
    </reaction>
</comment>
<name>A0A0G0MAH2_9BACT</name>
<feature type="domain" description="FAD/NAD(P)-binding" evidence="8">
    <location>
        <begin position="18"/>
        <end position="299"/>
    </location>
</feature>
<dbReference type="STRING" id="1618574.UT24_C0007G0026"/>
<evidence type="ECO:0000256" key="1">
    <source>
        <dbReference type="ARBA" id="ARBA00022630"/>
    </source>
</evidence>
<organism evidence="9 10">
    <name type="scientific">Candidatus Woesebacteria bacterium GW2011_GWB1_39_12</name>
    <dbReference type="NCBI Taxonomy" id="1618574"/>
    <lineage>
        <taxon>Bacteria</taxon>
        <taxon>Candidatus Woeseibacteriota</taxon>
    </lineage>
</organism>
<evidence type="ECO:0000256" key="2">
    <source>
        <dbReference type="ARBA" id="ARBA00022827"/>
    </source>
</evidence>
<protein>
    <recommendedName>
        <fullName evidence="6">Thioredoxin reductase</fullName>
        <ecNumber evidence="6">1.8.1.9</ecNumber>
    </recommendedName>
</protein>
<dbReference type="InterPro" id="IPR023753">
    <property type="entry name" value="FAD/NAD-binding_dom"/>
</dbReference>
<evidence type="ECO:0000313" key="10">
    <source>
        <dbReference type="Proteomes" id="UP000033881"/>
    </source>
</evidence>
<proteinExistence type="inferred from homology"/>
<dbReference type="Gene3D" id="3.50.50.60">
    <property type="entry name" value="FAD/NAD(P)-binding domain"/>
    <property type="match status" value="2"/>
</dbReference>
<comment type="subunit">
    <text evidence="6">Homodimer.</text>
</comment>
<dbReference type="PATRIC" id="fig|1618574.4.peg.503"/>
<accession>A0A0G0MAH2</accession>
<comment type="caution">
    <text evidence="9">The sequence shown here is derived from an EMBL/GenBank/DDBJ whole genome shotgun (WGS) entry which is preliminary data.</text>
</comment>
<gene>
    <name evidence="9" type="ORF">UT24_C0007G0026</name>
</gene>
<dbReference type="Proteomes" id="UP000033881">
    <property type="component" value="Unassembled WGS sequence"/>
</dbReference>
<evidence type="ECO:0000256" key="6">
    <source>
        <dbReference type="RuleBase" id="RU003880"/>
    </source>
</evidence>
<dbReference type="NCBIfam" id="TIGR01292">
    <property type="entry name" value="TRX_reduct"/>
    <property type="match status" value="1"/>
</dbReference>
<dbReference type="PANTHER" id="PTHR48105">
    <property type="entry name" value="THIOREDOXIN REDUCTASE 1-RELATED-RELATED"/>
    <property type="match status" value="1"/>
</dbReference>
<comment type="similarity">
    <text evidence="6">Belongs to the class-II pyridine nucleotide-disulfide oxidoreductase family.</text>
</comment>
<dbReference type="EMBL" id="LBWB01000007">
    <property type="protein sequence ID" value="KKR01064.1"/>
    <property type="molecule type" value="Genomic_DNA"/>
</dbReference>
<dbReference type="PROSITE" id="PS00573">
    <property type="entry name" value="PYRIDINE_REDOX_2"/>
    <property type="match status" value="1"/>
</dbReference>
<sequence length="322" mass="35110">MTDKDIFTIKPKEGEAWDVVIIGSGPAALTAAIYTTRGAASTLILGGESWGGQLMLTTTVDNFPGFPDGIQGPDLMNLMRKQAERFGAEFVQKNVETADLGKKPFELIADGKKYLSRTVIISTGASDKWLAIPGEKELVGRGVSTCAPCDAPFFKNKKVAVIGGGDSALTEALVLTKYATEVFIIHRRDQFRASAAMQQKVLDNKNIKILWNTEVTEIVGKDKVEKILIKSNKENTSGEMVLDGVFVAIGHVPESRVFKGHIELDEKGYIKVNDHTKTNIEGVFVAGEVHDQHYKQAITTAGFGCMAGMDVLRYLDKSVPSW</sequence>
<keyword evidence="7" id="KW-0521">NADP</keyword>
<dbReference type="InterPro" id="IPR008255">
    <property type="entry name" value="Pyr_nucl-diS_OxRdtase_2_AS"/>
</dbReference>
<dbReference type="GO" id="GO:0005737">
    <property type="term" value="C:cytoplasm"/>
    <property type="evidence" value="ECO:0007669"/>
    <property type="project" value="InterPro"/>
</dbReference>
<dbReference type="GO" id="GO:0004791">
    <property type="term" value="F:thioredoxin-disulfide reductase (NADPH) activity"/>
    <property type="evidence" value="ECO:0007669"/>
    <property type="project" value="UniProtKB-UniRule"/>
</dbReference>
<dbReference type="AlphaFoldDB" id="A0A0G0MAH2"/>